<feature type="region of interest" description="Disordered" evidence="1">
    <location>
        <begin position="255"/>
        <end position="275"/>
    </location>
</feature>
<name>A0AAV2SML2_MEGNR</name>
<feature type="region of interest" description="Disordered" evidence="1">
    <location>
        <begin position="503"/>
        <end position="534"/>
    </location>
</feature>
<dbReference type="AlphaFoldDB" id="A0AAV2SML2"/>
<feature type="region of interest" description="Disordered" evidence="1">
    <location>
        <begin position="172"/>
        <end position="237"/>
    </location>
</feature>
<proteinExistence type="predicted"/>
<feature type="compositionally biased region" description="Basic and acidic residues" evidence="1">
    <location>
        <begin position="224"/>
        <end position="237"/>
    </location>
</feature>
<feature type="compositionally biased region" description="Low complexity" evidence="1">
    <location>
        <begin position="180"/>
        <end position="194"/>
    </location>
</feature>
<comment type="caution">
    <text evidence="2">The sequence shown here is derived from an EMBL/GenBank/DDBJ whole genome shotgun (WGS) entry which is preliminary data.</text>
</comment>
<organism evidence="2 3">
    <name type="scientific">Meganyctiphanes norvegica</name>
    <name type="common">Northern krill</name>
    <name type="synonym">Thysanopoda norvegica</name>
    <dbReference type="NCBI Taxonomy" id="48144"/>
    <lineage>
        <taxon>Eukaryota</taxon>
        <taxon>Metazoa</taxon>
        <taxon>Ecdysozoa</taxon>
        <taxon>Arthropoda</taxon>
        <taxon>Crustacea</taxon>
        <taxon>Multicrustacea</taxon>
        <taxon>Malacostraca</taxon>
        <taxon>Eumalacostraca</taxon>
        <taxon>Eucarida</taxon>
        <taxon>Euphausiacea</taxon>
        <taxon>Euphausiidae</taxon>
        <taxon>Meganyctiphanes</taxon>
    </lineage>
</organism>
<feature type="region of interest" description="Disordered" evidence="1">
    <location>
        <begin position="82"/>
        <end position="112"/>
    </location>
</feature>
<gene>
    <name evidence="2" type="ORF">MNOR_LOCUS38039</name>
</gene>
<feature type="compositionally biased region" description="Polar residues" evidence="1">
    <location>
        <begin position="257"/>
        <end position="269"/>
    </location>
</feature>
<dbReference type="EMBL" id="CAXKWB010082257">
    <property type="protein sequence ID" value="CAL4206801.1"/>
    <property type="molecule type" value="Genomic_DNA"/>
</dbReference>
<feature type="non-terminal residue" evidence="2">
    <location>
        <position position="593"/>
    </location>
</feature>
<feature type="compositionally biased region" description="Polar residues" evidence="1">
    <location>
        <begin position="195"/>
        <end position="223"/>
    </location>
</feature>
<evidence type="ECO:0000256" key="1">
    <source>
        <dbReference type="SAM" id="MobiDB-lite"/>
    </source>
</evidence>
<feature type="compositionally biased region" description="Low complexity" evidence="1">
    <location>
        <begin position="102"/>
        <end position="111"/>
    </location>
</feature>
<protein>
    <submittedName>
        <fullName evidence="2">Uncharacterized protein</fullName>
    </submittedName>
</protein>
<evidence type="ECO:0000313" key="2">
    <source>
        <dbReference type="EMBL" id="CAL4206801.1"/>
    </source>
</evidence>
<keyword evidence="3" id="KW-1185">Reference proteome</keyword>
<feature type="compositionally biased region" description="Polar residues" evidence="1">
    <location>
        <begin position="511"/>
        <end position="524"/>
    </location>
</feature>
<accession>A0AAV2SML2</accession>
<dbReference type="Proteomes" id="UP001497623">
    <property type="component" value="Unassembled WGS sequence"/>
</dbReference>
<evidence type="ECO:0000313" key="3">
    <source>
        <dbReference type="Proteomes" id="UP001497623"/>
    </source>
</evidence>
<reference evidence="2 3" key="1">
    <citation type="submission" date="2024-05" db="EMBL/GenBank/DDBJ databases">
        <authorList>
            <person name="Wallberg A."/>
        </authorList>
    </citation>
    <scope>NUCLEOTIDE SEQUENCE [LARGE SCALE GENOMIC DNA]</scope>
</reference>
<sequence>MDHIDTAHHKLDAKITNLEHRTRSHIQHLSDTVKQKLAHEKEECRQRTERSRQSKIDEAEARVLELQRWVEQRLASIEPEPNSSIYSRDISTRRSLKKPKDPLSSLPPLTRSRSEEAISELHEQVQIPGEPMYKGLRVLDHPTSMYNIPQKVIEDEKIVIYDSPKPLKNLLPSALQNLTPPNSRSPSPRFRNWSQSATDLSCTNSPKSMDVSTKSELSSNSIGEKQKSKDIKGNSQFENKRTVIEHLNYELMKDNATKTSRGATASNYDSPKPLNGRNIFSSSSSHLSVMNGNIHTQQPEYTAVLQRSKSKPNINTEDYHGQHHYNQNTDDYYRRYPYNNQNGVLRTVGTHFNAQQAEMNSHPHLFKPPSAQFSHQSPEWNVNRNFSYQSNVPNVNGDFRHNVQQQHQMNSEIRNNVHHYQQAPKDPSRSAYLDDGFIDFPEVETYHAQLAEAHDDLDSETYLDMDSRQSIQAAVRRLYDGYHLTAEGKTAPAVYRQLLESSVEQDPHNDSGYSTRPATTSQGPSPALSGEHGGNEAFNLALHQFESPKSAKELQNDCTNLNGVSVAVPTYNRTAKLSHQNTNFNSEFIGESS</sequence>